<feature type="compositionally biased region" description="Basic and acidic residues" evidence="1">
    <location>
        <begin position="471"/>
        <end position="492"/>
    </location>
</feature>
<feature type="compositionally biased region" description="Low complexity" evidence="1">
    <location>
        <begin position="31"/>
        <end position="56"/>
    </location>
</feature>
<feature type="region of interest" description="Disordered" evidence="1">
    <location>
        <begin position="1"/>
        <end position="132"/>
    </location>
</feature>
<feature type="compositionally biased region" description="Gly residues" evidence="1">
    <location>
        <begin position="256"/>
        <end position="267"/>
    </location>
</feature>
<feature type="compositionally biased region" description="Basic and acidic residues" evidence="1">
    <location>
        <begin position="279"/>
        <end position="297"/>
    </location>
</feature>
<feature type="compositionally biased region" description="Basic and acidic residues" evidence="1">
    <location>
        <begin position="504"/>
        <end position="516"/>
    </location>
</feature>
<feature type="region of interest" description="Disordered" evidence="1">
    <location>
        <begin position="159"/>
        <end position="183"/>
    </location>
</feature>
<organism evidence="2">
    <name type="scientific">uncultured Quadrisphaera sp</name>
    <dbReference type="NCBI Taxonomy" id="904978"/>
    <lineage>
        <taxon>Bacteria</taxon>
        <taxon>Bacillati</taxon>
        <taxon>Actinomycetota</taxon>
        <taxon>Actinomycetes</taxon>
        <taxon>Kineosporiales</taxon>
        <taxon>Kineosporiaceae</taxon>
        <taxon>Quadrisphaera</taxon>
        <taxon>environmental samples</taxon>
    </lineage>
</organism>
<dbReference type="AlphaFoldDB" id="A0A6J4NZE1"/>
<feature type="compositionally biased region" description="Basic residues" evidence="1">
    <location>
        <begin position="311"/>
        <end position="320"/>
    </location>
</feature>
<feature type="compositionally biased region" description="Basic residues" evidence="1">
    <location>
        <begin position="159"/>
        <end position="172"/>
    </location>
</feature>
<feature type="compositionally biased region" description="Basic residues" evidence="1">
    <location>
        <begin position="363"/>
        <end position="392"/>
    </location>
</feature>
<feature type="non-terminal residue" evidence="2">
    <location>
        <position position="1"/>
    </location>
</feature>
<feature type="region of interest" description="Disordered" evidence="1">
    <location>
        <begin position="247"/>
        <end position="297"/>
    </location>
</feature>
<evidence type="ECO:0000256" key="1">
    <source>
        <dbReference type="SAM" id="MobiDB-lite"/>
    </source>
</evidence>
<dbReference type="GO" id="GO:0016740">
    <property type="term" value="F:transferase activity"/>
    <property type="evidence" value="ECO:0007669"/>
    <property type="project" value="UniProtKB-KW"/>
</dbReference>
<feature type="compositionally biased region" description="Basic residues" evidence="1">
    <location>
        <begin position="543"/>
        <end position="556"/>
    </location>
</feature>
<feature type="region of interest" description="Disordered" evidence="1">
    <location>
        <begin position="309"/>
        <end position="556"/>
    </location>
</feature>
<dbReference type="EMBL" id="CADCUY010000192">
    <property type="protein sequence ID" value="CAA9401645.1"/>
    <property type="molecule type" value="Genomic_DNA"/>
</dbReference>
<feature type="compositionally biased region" description="Low complexity" evidence="1">
    <location>
        <begin position="112"/>
        <end position="130"/>
    </location>
</feature>
<feature type="compositionally biased region" description="Basic residues" evidence="1">
    <location>
        <begin position="432"/>
        <end position="441"/>
    </location>
</feature>
<proteinExistence type="predicted"/>
<evidence type="ECO:0000313" key="2">
    <source>
        <dbReference type="EMBL" id="CAA9401645.1"/>
    </source>
</evidence>
<sequence>EGPGRERRLPRLLGGPRGRRPRGRGRGGGALQPAQARQAPGALLRLGAARAGDALVPGGGGADPGRPRRRGLRLRPGDDPAGRGDGPVRPLGPPAGHLRAEGPRLPRHRPAGARPGQGRARPAPRGPRGVVRARRALADEQRARPRRARRARLAPVGPLRRRQARGARHHRAAPLAGPGLRVAHRPPGLPALLRRVQGDGDGLLRAAAAPGGAARAGARDRRRLLRRPRARLVALGAAALPRRHRLGARARRPGRVGAGAHRGGPGRPGHLAARAHRRPAPDDGRRHGAELRGEHADLARDALRGGLGAAGRRRLRHGAGRRAADQRRARARARADGHRRAGAVLGRRRPRGLAGAGEGAVHHPGRPGRRGRRRAGRRRGGRLVLRPRRVRAARPGAPLPAGAPRPRGQRGADERRQGPRAVPAHRADGAHRARRRGLHRRAGAEPVHALRARRAPAVARAHPRGGPRGRHGPDPDRRRHDQRRDRGPDPRLRGPHRAAGARQHQPEHRRPADGRRPPRRPGAVRLRPGGRAGPRPAPGAPRRAVRTRHRQRGRLV</sequence>
<feature type="compositionally biased region" description="Basic and acidic residues" evidence="1">
    <location>
        <begin position="322"/>
        <end position="339"/>
    </location>
</feature>
<name>A0A6J4NZE1_9ACTN</name>
<feature type="non-terminal residue" evidence="2">
    <location>
        <position position="556"/>
    </location>
</feature>
<keyword evidence="2" id="KW-0808">Transferase</keyword>
<reference evidence="2" key="1">
    <citation type="submission" date="2020-02" db="EMBL/GenBank/DDBJ databases">
        <authorList>
            <person name="Meier V. D."/>
        </authorList>
    </citation>
    <scope>NUCLEOTIDE SEQUENCE</scope>
    <source>
        <strain evidence="2">AVDCRST_MAG35</strain>
    </source>
</reference>
<gene>
    <name evidence="2" type="ORF">AVDCRST_MAG35-939</name>
</gene>
<accession>A0A6J4NZE1</accession>
<feature type="compositionally biased region" description="Basic residues" evidence="1">
    <location>
        <begin position="461"/>
        <end position="470"/>
    </location>
</feature>
<protein>
    <submittedName>
        <fullName evidence="2">Carbamoyltransferase</fullName>
    </submittedName>
</protein>
<feature type="compositionally biased region" description="Low complexity" evidence="1">
    <location>
        <begin position="444"/>
        <end position="460"/>
    </location>
</feature>